<feature type="non-terminal residue" evidence="3">
    <location>
        <position position="97"/>
    </location>
</feature>
<gene>
    <name evidence="3" type="ORF">METZ01_LOCUS116210</name>
</gene>
<evidence type="ECO:0008006" key="4">
    <source>
        <dbReference type="Google" id="ProtNLM"/>
    </source>
</evidence>
<name>A0A381XF49_9ZZZZ</name>
<dbReference type="PANTHER" id="PTHR31689:SF0">
    <property type="entry name" value="DIAMINOPIMELATE EPIMERASE"/>
    <property type="match status" value="1"/>
</dbReference>
<dbReference type="GO" id="GO:0005829">
    <property type="term" value="C:cytosol"/>
    <property type="evidence" value="ECO:0007669"/>
    <property type="project" value="TreeGrafter"/>
</dbReference>
<keyword evidence="2" id="KW-0413">Isomerase</keyword>
<reference evidence="3" key="1">
    <citation type="submission" date="2018-05" db="EMBL/GenBank/DDBJ databases">
        <authorList>
            <person name="Lanie J.A."/>
            <person name="Ng W.-L."/>
            <person name="Kazmierczak K.M."/>
            <person name="Andrzejewski T.M."/>
            <person name="Davidsen T.M."/>
            <person name="Wayne K.J."/>
            <person name="Tettelin H."/>
            <person name="Glass J.I."/>
            <person name="Rusch D."/>
            <person name="Podicherti R."/>
            <person name="Tsui H.-C.T."/>
            <person name="Winkler M.E."/>
        </authorList>
    </citation>
    <scope>NUCLEOTIDE SEQUENCE</scope>
</reference>
<dbReference type="GO" id="GO:0008837">
    <property type="term" value="F:diaminopimelate epimerase activity"/>
    <property type="evidence" value="ECO:0007669"/>
    <property type="project" value="InterPro"/>
</dbReference>
<dbReference type="EMBL" id="UINC01014951">
    <property type="protein sequence ID" value="SVA63356.1"/>
    <property type="molecule type" value="Genomic_DNA"/>
</dbReference>
<dbReference type="GO" id="GO:0009089">
    <property type="term" value="P:lysine biosynthetic process via diaminopimelate"/>
    <property type="evidence" value="ECO:0007669"/>
    <property type="project" value="InterPro"/>
</dbReference>
<comment type="similarity">
    <text evidence="1">Belongs to the diaminopimelate epimerase family.</text>
</comment>
<evidence type="ECO:0000313" key="3">
    <source>
        <dbReference type="EMBL" id="SVA63356.1"/>
    </source>
</evidence>
<dbReference type="SUPFAM" id="SSF54506">
    <property type="entry name" value="Diaminopimelate epimerase-like"/>
    <property type="match status" value="1"/>
</dbReference>
<proteinExistence type="inferred from homology"/>
<evidence type="ECO:0000256" key="2">
    <source>
        <dbReference type="ARBA" id="ARBA00023235"/>
    </source>
</evidence>
<dbReference type="AlphaFoldDB" id="A0A381XF49"/>
<accession>A0A381XF49</accession>
<protein>
    <recommendedName>
        <fullName evidence="4">Diaminopimelate epimerase</fullName>
    </recommendedName>
</protein>
<organism evidence="3">
    <name type="scientific">marine metagenome</name>
    <dbReference type="NCBI Taxonomy" id="408172"/>
    <lineage>
        <taxon>unclassified sequences</taxon>
        <taxon>metagenomes</taxon>
        <taxon>ecological metagenomes</taxon>
    </lineage>
</organism>
<sequence length="97" mass="10227">MPIDLIKAHAYGNDFLFVPVDQTIGTEHAAFARRLCDRHVGAGGDGLGFYSLTDTGAAMTLYNADGGVAEVSGNAVRCLAAIVARERVGVREMVVDT</sequence>
<dbReference type="Gene3D" id="3.10.310.10">
    <property type="entry name" value="Diaminopimelate Epimerase, Chain A, domain 1"/>
    <property type="match status" value="1"/>
</dbReference>
<dbReference type="PANTHER" id="PTHR31689">
    <property type="entry name" value="DIAMINOPIMELATE EPIMERASE, CHLOROPLASTIC"/>
    <property type="match status" value="1"/>
</dbReference>
<evidence type="ECO:0000256" key="1">
    <source>
        <dbReference type="ARBA" id="ARBA00010219"/>
    </source>
</evidence>
<dbReference type="InterPro" id="IPR001653">
    <property type="entry name" value="DAP_epimerase_DapF"/>
</dbReference>
<dbReference type="Pfam" id="PF01678">
    <property type="entry name" value="DAP_epimerase"/>
    <property type="match status" value="1"/>
</dbReference>